<protein>
    <submittedName>
        <fullName evidence="1">Uncharacterized protein</fullName>
    </submittedName>
</protein>
<sequence length="41" mass="4766">MREDGKCDLYSGLGDTHEDRITIDYPFKGYSVILDDPVFQR</sequence>
<name>A0A640KAC9_LEITA</name>
<keyword evidence="2" id="KW-1185">Reference proteome</keyword>
<evidence type="ECO:0000313" key="2">
    <source>
        <dbReference type="Proteomes" id="UP000419144"/>
    </source>
</evidence>
<dbReference type="Gene3D" id="2.115.10.20">
    <property type="entry name" value="Glycosyl hydrolase domain, family 43"/>
    <property type="match status" value="1"/>
</dbReference>
<dbReference type="Pfam" id="PF08950">
    <property type="entry name" value="DUF1861"/>
    <property type="match status" value="1"/>
</dbReference>
<dbReference type="InterPro" id="IPR023296">
    <property type="entry name" value="Glyco_hydro_beta-prop_sf"/>
</dbReference>
<dbReference type="EMBL" id="BLBS01000012">
    <property type="protein sequence ID" value="GET86600.1"/>
    <property type="molecule type" value="Genomic_DNA"/>
</dbReference>
<comment type="caution">
    <text evidence="1">The sequence shown here is derived from an EMBL/GenBank/DDBJ whole genome shotgun (WGS) entry which is preliminary data.</text>
</comment>
<proteinExistence type="predicted"/>
<organism evidence="1 2">
    <name type="scientific">Leishmania tarentolae</name>
    <name type="common">Sauroleishmania tarentolae</name>
    <dbReference type="NCBI Taxonomy" id="5689"/>
    <lineage>
        <taxon>Eukaryota</taxon>
        <taxon>Discoba</taxon>
        <taxon>Euglenozoa</taxon>
        <taxon>Kinetoplastea</taxon>
        <taxon>Metakinetoplastina</taxon>
        <taxon>Trypanosomatida</taxon>
        <taxon>Trypanosomatidae</taxon>
        <taxon>Leishmaniinae</taxon>
        <taxon>Leishmania</taxon>
        <taxon>lizard Leishmania</taxon>
    </lineage>
</organism>
<dbReference type="Proteomes" id="UP000419144">
    <property type="component" value="Unassembled WGS sequence"/>
</dbReference>
<dbReference type="VEuPathDB" id="TriTrypDB:LtaPh_1016900"/>
<evidence type="ECO:0000313" key="1">
    <source>
        <dbReference type="EMBL" id="GET86600.1"/>
    </source>
</evidence>
<dbReference type="AlphaFoldDB" id="A0A640KAC9"/>
<gene>
    <name evidence="1" type="ORF">LtaPh_1016900</name>
</gene>
<dbReference type="SUPFAM" id="SSF75005">
    <property type="entry name" value="Arabinanase/levansucrase/invertase"/>
    <property type="match status" value="1"/>
</dbReference>
<reference evidence="1" key="1">
    <citation type="submission" date="2019-11" db="EMBL/GenBank/DDBJ databases">
        <title>Leishmania tarentolae CDS.</title>
        <authorList>
            <person name="Goto Y."/>
            <person name="Yamagishi J."/>
        </authorList>
    </citation>
    <scope>NUCLEOTIDE SEQUENCE [LARGE SCALE GENOMIC DNA]</scope>
    <source>
        <strain evidence="1">Parrot Tar II</strain>
    </source>
</reference>
<accession>A0A640KAC9</accession>
<dbReference type="InterPro" id="IPR015045">
    <property type="entry name" value="MPT-1-like_LmxM"/>
</dbReference>
<dbReference type="PANTHER" id="PTHR37036:SF2">
    <property type="entry name" value="DUF1861 FAMILY PROTEIN"/>
    <property type="match status" value="1"/>
</dbReference>
<dbReference type="PANTHER" id="PTHR37036">
    <property type="match status" value="1"/>
</dbReference>